<dbReference type="PROSITE" id="PS51901">
    <property type="entry name" value="ACP_MB"/>
    <property type="match status" value="1"/>
</dbReference>
<dbReference type="PANTHER" id="PTHR43080">
    <property type="entry name" value="CBS DOMAIN-CONTAINING PROTEIN CBSX3, MITOCHONDRIAL"/>
    <property type="match status" value="1"/>
</dbReference>
<keyword evidence="4" id="KW-0408">Iron</keyword>
<dbReference type="GO" id="GO:0016301">
    <property type="term" value="F:kinase activity"/>
    <property type="evidence" value="ECO:0007669"/>
    <property type="project" value="UniProtKB-KW"/>
</dbReference>
<feature type="domain" description="CBS" evidence="5">
    <location>
        <begin position="76"/>
        <end position="135"/>
    </location>
</feature>
<sequence length="196" mass="21973">METDLPVSDVMSRRLITADVSETADRLGSIMSEAKVGCIIITKGARPVGIVTERDIVVKIVSKNLLPSTVVAEDIMSRPLITITPDKSVELASREMSRRRIRRLPVVQGNKLIGLVSDSDLMMVSSELSEILRDLIRQNNPQGEFSEESEEVMETRNPTTFIQGICEVCQKFQESLEYIDGKYVCSSCREDLPFYQ</sequence>
<feature type="binding site" evidence="4">
    <location>
        <position position="185"/>
    </location>
    <ligand>
        <name>Fe cation</name>
        <dbReference type="ChEBI" id="CHEBI:24875"/>
    </ligand>
</feature>
<dbReference type="InterPro" id="IPR046342">
    <property type="entry name" value="CBS_dom_sf"/>
</dbReference>
<keyword evidence="2" id="KW-0028">Amino-acid biosynthesis</keyword>
<dbReference type="GO" id="GO:0009086">
    <property type="term" value="P:methionine biosynthetic process"/>
    <property type="evidence" value="ECO:0007669"/>
    <property type="project" value="UniProtKB-KW"/>
</dbReference>
<dbReference type="InterPro" id="IPR000644">
    <property type="entry name" value="CBS_dom"/>
</dbReference>
<keyword evidence="1 3" id="KW-0129">CBS domain</keyword>
<keyword evidence="8" id="KW-1185">Reference proteome</keyword>
<dbReference type="Pfam" id="PF00571">
    <property type="entry name" value="CBS"/>
    <property type="match status" value="2"/>
</dbReference>
<dbReference type="SUPFAM" id="SSF54631">
    <property type="entry name" value="CBS-domain pair"/>
    <property type="match status" value="1"/>
</dbReference>
<dbReference type="InterPro" id="IPR051257">
    <property type="entry name" value="Diverse_CBS-Domain"/>
</dbReference>
<feature type="binding site" evidence="4">
    <location>
        <position position="185"/>
    </location>
    <ligand>
        <name>Zn(2+)</name>
        <dbReference type="ChEBI" id="CHEBI:29105"/>
    </ligand>
</feature>
<dbReference type="InterPro" id="IPR044065">
    <property type="entry name" value="ACP_MB"/>
</dbReference>
<organism evidence="7 8">
    <name type="scientific">Methanooceanicella nereidis</name>
    <dbReference type="NCBI Taxonomy" id="2052831"/>
    <lineage>
        <taxon>Archaea</taxon>
        <taxon>Methanobacteriati</taxon>
        <taxon>Methanobacteriota</taxon>
        <taxon>Stenosarchaea group</taxon>
        <taxon>Methanomicrobia</taxon>
        <taxon>Methanocellales</taxon>
        <taxon>Methanocellaceae</taxon>
        <taxon>Methanooceanicella</taxon>
    </lineage>
</organism>
<dbReference type="GO" id="GO:0046872">
    <property type="term" value="F:metal ion binding"/>
    <property type="evidence" value="ECO:0007669"/>
    <property type="project" value="UniProtKB-KW"/>
</dbReference>
<feature type="binding site" evidence="4">
    <location>
        <position position="188"/>
    </location>
    <ligand>
        <name>Zn(2+)</name>
        <dbReference type="ChEBI" id="CHEBI:29105"/>
    </ligand>
</feature>
<evidence type="ECO:0000256" key="4">
    <source>
        <dbReference type="PROSITE-ProRule" id="PRU01249"/>
    </source>
</evidence>
<dbReference type="Proteomes" id="UP001320159">
    <property type="component" value="Unassembled WGS sequence"/>
</dbReference>
<evidence type="ECO:0000313" key="8">
    <source>
        <dbReference type="Proteomes" id="UP001320159"/>
    </source>
</evidence>
<feature type="binding site" evidence="4">
    <location>
        <position position="169"/>
    </location>
    <ligand>
        <name>Zn(2+)</name>
        <dbReference type="ChEBI" id="CHEBI:29105"/>
    </ligand>
</feature>
<gene>
    <name evidence="7" type="ORF">CUJ83_05410</name>
</gene>
<evidence type="ECO:0000256" key="3">
    <source>
        <dbReference type="PROSITE-ProRule" id="PRU00703"/>
    </source>
</evidence>
<comment type="caution">
    <text evidence="7">The sequence shown here is derived from an EMBL/GenBank/DDBJ whole genome shotgun (WGS) entry which is preliminary data.</text>
</comment>
<feature type="binding site" evidence="4">
    <location>
        <position position="166"/>
    </location>
    <ligand>
        <name>Fe cation</name>
        <dbReference type="ChEBI" id="CHEBI:24875"/>
    </ligand>
</feature>
<dbReference type="PROSITE" id="PS51371">
    <property type="entry name" value="CBS"/>
    <property type="match status" value="2"/>
</dbReference>
<reference evidence="7 8" key="1">
    <citation type="submission" date="2017-11" db="EMBL/GenBank/DDBJ databases">
        <title>Isolation and Characterization of Family Methanocellaceae Species from Potential Methane Hydrate Area Offshore Southwestern Taiwan.</title>
        <authorList>
            <person name="Zhang W.-L."/>
            <person name="Chen W.-C."/>
            <person name="Lai M.-C."/>
            <person name="Chen S.-C."/>
        </authorList>
    </citation>
    <scope>NUCLEOTIDE SEQUENCE [LARGE SCALE GENOMIC DNA]</scope>
    <source>
        <strain evidence="7 8">CWC-04</strain>
    </source>
</reference>
<evidence type="ECO:0000256" key="2">
    <source>
        <dbReference type="ARBA" id="ARBA00023167"/>
    </source>
</evidence>
<evidence type="ECO:0000259" key="6">
    <source>
        <dbReference type="PROSITE" id="PS51901"/>
    </source>
</evidence>
<evidence type="ECO:0000313" key="7">
    <source>
        <dbReference type="EMBL" id="MCD1294436.1"/>
    </source>
</evidence>
<keyword evidence="4" id="KW-0862">Zinc</keyword>
<feature type="binding site" evidence="4">
    <location>
        <position position="188"/>
    </location>
    <ligand>
        <name>Fe cation</name>
        <dbReference type="ChEBI" id="CHEBI:24875"/>
    </ligand>
</feature>
<name>A0AAP2RBC8_9EURY</name>
<keyword evidence="2" id="KW-0486">Methionine biosynthesis</keyword>
<dbReference type="SMART" id="SM00116">
    <property type="entry name" value="CBS"/>
    <property type="match status" value="2"/>
</dbReference>
<feature type="domain" description="CBS" evidence="5">
    <location>
        <begin position="11"/>
        <end position="68"/>
    </location>
</feature>
<proteinExistence type="predicted"/>
<evidence type="ECO:0000259" key="5">
    <source>
        <dbReference type="PROSITE" id="PS51371"/>
    </source>
</evidence>
<accession>A0AAP2RBC8</accession>
<feature type="binding site" evidence="4">
    <location>
        <position position="169"/>
    </location>
    <ligand>
        <name>Fe cation</name>
        <dbReference type="ChEBI" id="CHEBI:24875"/>
    </ligand>
</feature>
<keyword evidence="4" id="KW-0479">Metal-binding</keyword>
<feature type="domain" description="ACP-type MB" evidence="6">
    <location>
        <begin position="161"/>
        <end position="195"/>
    </location>
</feature>
<feature type="binding site" evidence="4">
    <location>
        <position position="166"/>
    </location>
    <ligand>
        <name>Zn(2+)</name>
        <dbReference type="ChEBI" id="CHEBI:29105"/>
    </ligand>
</feature>
<dbReference type="Gene3D" id="3.10.580.10">
    <property type="entry name" value="CBS-domain"/>
    <property type="match status" value="1"/>
</dbReference>
<protein>
    <submittedName>
        <fullName evidence="7">Histidine kinase</fullName>
    </submittedName>
</protein>
<keyword evidence="7" id="KW-0808">Transferase</keyword>
<evidence type="ECO:0000256" key="1">
    <source>
        <dbReference type="ARBA" id="ARBA00023122"/>
    </source>
</evidence>
<dbReference type="EMBL" id="PGCK01000003">
    <property type="protein sequence ID" value="MCD1294436.1"/>
    <property type="molecule type" value="Genomic_DNA"/>
</dbReference>
<dbReference type="PANTHER" id="PTHR43080:SF2">
    <property type="entry name" value="CBS DOMAIN-CONTAINING PROTEIN"/>
    <property type="match status" value="1"/>
</dbReference>
<dbReference type="RefSeq" id="WP_230741263.1">
    <property type="nucleotide sequence ID" value="NZ_PGCK01000003.1"/>
</dbReference>
<keyword evidence="7" id="KW-0418">Kinase</keyword>
<dbReference type="AlphaFoldDB" id="A0AAP2RBC8"/>